<dbReference type="AlphaFoldDB" id="A0A543KRM4"/>
<dbReference type="InterPro" id="IPR051201">
    <property type="entry name" value="Chloro_Bact_Ser_Proteases"/>
</dbReference>
<dbReference type="InterPro" id="IPR043504">
    <property type="entry name" value="Peptidase_S1_PA_chymotrypsin"/>
</dbReference>
<dbReference type="Proteomes" id="UP000315133">
    <property type="component" value="Unassembled WGS sequence"/>
</dbReference>
<dbReference type="SUPFAM" id="SSF50156">
    <property type="entry name" value="PDZ domain-like"/>
    <property type="match status" value="1"/>
</dbReference>
<dbReference type="InterPro" id="IPR009003">
    <property type="entry name" value="Peptidase_S1_PA"/>
</dbReference>
<feature type="compositionally biased region" description="Low complexity" evidence="4">
    <location>
        <begin position="53"/>
        <end position="71"/>
    </location>
</feature>
<evidence type="ECO:0000313" key="7">
    <source>
        <dbReference type="Proteomes" id="UP000315133"/>
    </source>
</evidence>
<dbReference type="SUPFAM" id="SSF50494">
    <property type="entry name" value="Trypsin-like serine proteases"/>
    <property type="match status" value="1"/>
</dbReference>
<evidence type="ECO:0000256" key="3">
    <source>
        <dbReference type="ARBA" id="ARBA00022801"/>
    </source>
</evidence>
<dbReference type="PROSITE" id="PS50106">
    <property type="entry name" value="PDZ"/>
    <property type="match status" value="1"/>
</dbReference>
<feature type="domain" description="PDZ" evidence="5">
    <location>
        <begin position="299"/>
        <end position="361"/>
    </location>
</feature>
<dbReference type="EMBL" id="VFPU01000001">
    <property type="protein sequence ID" value="TQM97725.1"/>
    <property type="molecule type" value="Genomic_DNA"/>
</dbReference>
<evidence type="ECO:0000256" key="2">
    <source>
        <dbReference type="ARBA" id="ARBA00022670"/>
    </source>
</evidence>
<keyword evidence="7" id="KW-1185">Reference proteome</keyword>
<keyword evidence="3" id="KW-0378">Hydrolase</keyword>
<keyword evidence="2 6" id="KW-0645">Protease</keyword>
<feature type="region of interest" description="Disordered" evidence="4">
    <location>
        <begin position="53"/>
        <end position="84"/>
    </location>
</feature>
<dbReference type="InterPro" id="IPR001478">
    <property type="entry name" value="PDZ"/>
</dbReference>
<comment type="similarity">
    <text evidence="1">Belongs to the peptidase S1C family.</text>
</comment>
<accession>A0A543KRM4</accession>
<feature type="region of interest" description="Disordered" evidence="4">
    <location>
        <begin position="1"/>
        <end position="22"/>
    </location>
</feature>
<gene>
    <name evidence="6" type="ORF">FB476_2650</name>
</gene>
<evidence type="ECO:0000256" key="4">
    <source>
        <dbReference type="SAM" id="MobiDB-lite"/>
    </source>
</evidence>
<dbReference type="Gene3D" id="2.30.42.10">
    <property type="match status" value="1"/>
</dbReference>
<sequence length="403" mass="39829">MTTYPSQQQNVPAPTPQPRAGRRWADIGIASILSALLATGGTYAVVTATDGDAGQTGSTAAQTTDAGGQTSDAVEDGAATGTPASFTTDAEWAAVAEAVGPSVVSIEVAGFSGSGSGSGVVWDAEGHVITNAHVVEGAQEVQVVLADGRRYEATVAGSDPSSDLAVLSLADAPDDLSPIAVGDDAALRVGDPVMAVGNPLGLSGTVTTGIVSALDRPVTTEAVNAQTGIPEAVVTNAIQTSAAINPGNSGGALVNAAGELVGINSSIASIASPGQSQAGSIGIGFAIPAGKVRLIADQLIETGRAEHAFLGVGLADGSAEVDGAVRTGALVRQVEPGSPAAGAGLQDGDLITAIDGEHVTSSLALVGQIRERGTGEEAELEYVRDGELATVSVTLDTRPDEQP</sequence>
<reference evidence="6 7" key="1">
    <citation type="submission" date="2019-06" db="EMBL/GenBank/DDBJ databases">
        <title>Sequencing the genomes of 1000 actinobacteria strains.</title>
        <authorList>
            <person name="Klenk H.-P."/>
        </authorList>
    </citation>
    <scope>NUCLEOTIDE SEQUENCE [LARGE SCALE GENOMIC DNA]</scope>
    <source>
        <strain evidence="6 7">DSM 12362</strain>
    </source>
</reference>
<dbReference type="InterPro" id="IPR036034">
    <property type="entry name" value="PDZ_sf"/>
</dbReference>
<proteinExistence type="inferred from homology"/>
<protein>
    <submittedName>
        <fullName evidence="6">Putative serine protease PepD</fullName>
    </submittedName>
</protein>
<dbReference type="GO" id="GO:0004252">
    <property type="term" value="F:serine-type endopeptidase activity"/>
    <property type="evidence" value="ECO:0007669"/>
    <property type="project" value="InterPro"/>
</dbReference>
<dbReference type="Pfam" id="PF13365">
    <property type="entry name" value="Trypsin_2"/>
    <property type="match status" value="1"/>
</dbReference>
<dbReference type="GO" id="GO:0006508">
    <property type="term" value="P:proteolysis"/>
    <property type="evidence" value="ECO:0007669"/>
    <property type="project" value="UniProtKB-KW"/>
</dbReference>
<dbReference type="SMART" id="SM00228">
    <property type="entry name" value="PDZ"/>
    <property type="match status" value="1"/>
</dbReference>
<dbReference type="Pfam" id="PF13180">
    <property type="entry name" value="PDZ_2"/>
    <property type="match status" value="1"/>
</dbReference>
<dbReference type="InterPro" id="IPR001940">
    <property type="entry name" value="Peptidase_S1C"/>
</dbReference>
<evidence type="ECO:0000313" key="6">
    <source>
        <dbReference type="EMBL" id="TQM97725.1"/>
    </source>
</evidence>
<dbReference type="Gene3D" id="2.40.10.10">
    <property type="entry name" value="Trypsin-like serine proteases"/>
    <property type="match status" value="2"/>
</dbReference>
<dbReference type="PANTHER" id="PTHR43343:SF3">
    <property type="entry name" value="PROTEASE DO-LIKE 8, CHLOROPLASTIC"/>
    <property type="match status" value="1"/>
</dbReference>
<feature type="compositionally biased region" description="Polar residues" evidence="4">
    <location>
        <begin position="1"/>
        <end position="12"/>
    </location>
</feature>
<organism evidence="6 7">
    <name type="scientific">Ornithinimicrobium humiphilum</name>
    <dbReference type="NCBI Taxonomy" id="125288"/>
    <lineage>
        <taxon>Bacteria</taxon>
        <taxon>Bacillati</taxon>
        <taxon>Actinomycetota</taxon>
        <taxon>Actinomycetes</taxon>
        <taxon>Micrococcales</taxon>
        <taxon>Ornithinimicrobiaceae</taxon>
        <taxon>Ornithinimicrobium</taxon>
    </lineage>
</organism>
<dbReference type="PANTHER" id="PTHR43343">
    <property type="entry name" value="PEPTIDASE S12"/>
    <property type="match status" value="1"/>
</dbReference>
<evidence type="ECO:0000256" key="1">
    <source>
        <dbReference type="ARBA" id="ARBA00010541"/>
    </source>
</evidence>
<dbReference type="CDD" id="cd06779">
    <property type="entry name" value="cpPDZ_Deg_HtrA-like"/>
    <property type="match status" value="1"/>
</dbReference>
<dbReference type="RefSeq" id="WP_238329701.1">
    <property type="nucleotide sequence ID" value="NZ_BAAAIL010000001.1"/>
</dbReference>
<name>A0A543KRM4_9MICO</name>
<evidence type="ECO:0000259" key="5">
    <source>
        <dbReference type="PROSITE" id="PS50106"/>
    </source>
</evidence>
<comment type="caution">
    <text evidence="6">The sequence shown here is derived from an EMBL/GenBank/DDBJ whole genome shotgun (WGS) entry which is preliminary data.</text>
</comment>
<dbReference type="PRINTS" id="PR00834">
    <property type="entry name" value="PROTEASES2C"/>
</dbReference>